<dbReference type="Proteomes" id="UP000064920">
    <property type="component" value="Chromosome"/>
</dbReference>
<evidence type="ECO:0000313" key="2">
    <source>
        <dbReference type="Proteomes" id="UP000064920"/>
    </source>
</evidence>
<dbReference type="Pfam" id="PF12787">
    <property type="entry name" value="EcsC"/>
    <property type="match status" value="1"/>
</dbReference>
<dbReference type="InterPro" id="IPR024787">
    <property type="entry name" value="EcsC"/>
</dbReference>
<keyword evidence="2" id="KW-1185">Reference proteome</keyword>
<gene>
    <name evidence="1" type="ORF">IMCC12053_2658</name>
</gene>
<dbReference type="GO" id="GO:0006508">
    <property type="term" value="P:proteolysis"/>
    <property type="evidence" value="ECO:0007669"/>
    <property type="project" value="UniProtKB-KW"/>
</dbReference>
<dbReference type="STRING" id="1397108.IMCC12053_2658"/>
<dbReference type="EMBL" id="CP012023">
    <property type="protein sequence ID" value="ALI56605.1"/>
    <property type="molecule type" value="Genomic_DNA"/>
</dbReference>
<protein>
    <submittedName>
        <fullName evidence="1">STAPHYLOLYTIC protease PREPROENZYME LASA</fullName>
    </submittedName>
</protein>
<dbReference type="PANTHER" id="PTHR41260">
    <property type="entry name" value="PROTEIN ECSC"/>
    <property type="match status" value="1"/>
</dbReference>
<keyword evidence="1" id="KW-0645">Protease</keyword>
<accession>A0A0N7HIZ6</accession>
<dbReference type="OrthoDB" id="7569638at2"/>
<name>A0A0N7HIZ6_9RHOB</name>
<sequence length="258" mass="26490">MKHKPPALTHGPDAVLQAPTDAAIADLARKLKRANNPGMQLLNLVGGTADGLFGKLPKPVRGGLEAATLSALELAFDGAARTRANGYTAGGWLSRAVSSGLGAVGGAGGLPTALAELPVTTTVLLHAIQGVAEEYGFDPTRDDVRKACIQVFAAAGPLADDDGADLGFLAARTTLTGATLSGIIAKVAPRFSIVLGQKLATQTVPVLGAVAGAATNYAYTAYYQDMAHVTFGMMRMAEDSAEPFEALKARLDVAYKSL</sequence>
<dbReference type="PANTHER" id="PTHR41260:SF1">
    <property type="entry name" value="PROTEIN ECSC"/>
    <property type="match status" value="1"/>
</dbReference>
<dbReference type="KEGG" id="cmar:IMCC12053_2658"/>
<dbReference type="PATRIC" id="fig|1397108.4.peg.2719"/>
<evidence type="ECO:0000313" key="1">
    <source>
        <dbReference type="EMBL" id="ALI56605.1"/>
    </source>
</evidence>
<dbReference type="GO" id="GO:0008233">
    <property type="term" value="F:peptidase activity"/>
    <property type="evidence" value="ECO:0007669"/>
    <property type="project" value="UniProtKB-KW"/>
</dbReference>
<reference evidence="1 2" key="1">
    <citation type="submission" date="2015-05" db="EMBL/GenBank/DDBJ databases">
        <authorList>
            <person name="Wang D.B."/>
            <person name="Wang M."/>
        </authorList>
    </citation>
    <scope>NUCLEOTIDE SEQUENCE [LARGE SCALE GENOMIC DNA]</scope>
    <source>
        <strain evidence="1 2">IMCC 12053</strain>
    </source>
</reference>
<proteinExistence type="predicted"/>
<keyword evidence="1" id="KW-0378">Hydrolase</keyword>
<dbReference type="RefSeq" id="WP_062219696.1">
    <property type="nucleotide sequence ID" value="NZ_CP012023.1"/>
</dbReference>
<organism evidence="1 2">
    <name type="scientific">Celeribacter marinus</name>
    <dbReference type="NCBI Taxonomy" id="1397108"/>
    <lineage>
        <taxon>Bacteria</taxon>
        <taxon>Pseudomonadati</taxon>
        <taxon>Pseudomonadota</taxon>
        <taxon>Alphaproteobacteria</taxon>
        <taxon>Rhodobacterales</taxon>
        <taxon>Roseobacteraceae</taxon>
        <taxon>Celeribacter</taxon>
    </lineage>
</organism>
<dbReference type="AlphaFoldDB" id="A0A0N7HIZ6"/>